<evidence type="ECO:0000313" key="2">
    <source>
        <dbReference type="Proteomes" id="UP000649617"/>
    </source>
</evidence>
<protein>
    <submittedName>
        <fullName evidence="1">Cdkl4 protein</fullName>
    </submittedName>
</protein>
<gene>
    <name evidence="1" type="primary">Cdkl4</name>
    <name evidence="1" type="ORF">SPIL2461_LOCUS16597</name>
</gene>
<dbReference type="Proteomes" id="UP000649617">
    <property type="component" value="Unassembled WGS sequence"/>
</dbReference>
<evidence type="ECO:0000313" key="1">
    <source>
        <dbReference type="EMBL" id="CAE7632115.1"/>
    </source>
</evidence>
<sequence>MAETSMRINALYEASGNVLWLRSGAWASNQRAAADEQDPGQISLSCLQKFVAAFFSMKAALKTGVQRGQKKQKIHKNRLLWPVTMVAGTSDAKKMRTPPFDGTMSLAGGHFVVWSWYLAVFEAMKKKAPAAIFLFDTAALTMLWEAGLTVSIQLRQINNSAEWALARNLGSEMTRAQGDPTLADTFLMFAKQTMILSVDTVADGLKLDLRFQGSDYNPSMHKAASNILALMSGGSSPFEAAMQRLELAYGRELLSNAYSKLTRLASLAKSVAGGSPSEIAAWLVDQLHLALKVKIIAPQKTVESWLDRDRKHNVMGFWPSALVVREVFDLASQLVQKLPETEAKEAQNAVKEILNPLKCYEIYLNAESEASGIVTEDNDEELDAPEVEETALGKLKSKFNKATGDLLELLINLQSAKHLKSCKAMAAEDKTVAKQIQECQEWQRSNKKEGSEEGPCELLRQLTCVVQSFEVGATVTASAAAPAPSLIAALGGAAANENEENMAAERDRVWKLVQAERKKYISFSIPRDFTKDKLSDAFRAASKVYNFSGSLNMSHRLVMGSADLLHEFSEEPWANASKPADEVFQGVADFLAGLTGSTDFAFAFDGRMRECRRILVESAAIRLPQPRSRVKVKKREAFNSCGEHTTYQSTYSGVRFRSSSELPLIQLALKRKILGNEAPIAPEGWRDRFGDDSVPLFWQESKGISFWNSLLDDWRAGAIFDCSPGSGALMESALGNREHMSWLQAVADRAAAGMITVEGSTLFNADLAAQVKKLPLDCHGEQFSVFG</sequence>
<keyword evidence="2" id="KW-1185">Reference proteome</keyword>
<dbReference type="OrthoDB" id="443719at2759"/>
<accession>A0A812VBU0</accession>
<dbReference type="EMBL" id="CAJNIZ010042685">
    <property type="protein sequence ID" value="CAE7632115.1"/>
    <property type="molecule type" value="Genomic_DNA"/>
</dbReference>
<name>A0A812VBU0_SYMPI</name>
<proteinExistence type="predicted"/>
<dbReference type="AlphaFoldDB" id="A0A812VBU0"/>
<organism evidence="1 2">
    <name type="scientific">Symbiodinium pilosum</name>
    <name type="common">Dinoflagellate</name>
    <dbReference type="NCBI Taxonomy" id="2952"/>
    <lineage>
        <taxon>Eukaryota</taxon>
        <taxon>Sar</taxon>
        <taxon>Alveolata</taxon>
        <taxon>Dinophyceae</taxon>
        <taxon>Suessiales</taxon>
        <taxon>Symbiodiniaceae</taxon>
        <taxon>Symbiodinium</taxon>
    </lineage>
</organism>
<comment type="caution">
    <text evidence="1">The sequence shown here is derived from an EMBL/GenBank/DDBJ whole genome shotgun (WGS) entry which is preliminary data.</text>
</comment>
<reference evidence="1" key="1">
    <citation type="submission" date="2021-02" db="EMBL/GenBank/DDBJ databases">
        <authorList>
            <person name="Dougan E. K."/>
            <person name="Rhodes N."/>
            <person name="Thang M."/>
            <person name="Chan C."/>
        </authorList>
    </citation>
    <scope>NUCLEOTIDE SEQUENCE</scope>
</reference>